<dbReference type="Proteomes" id="UP000485058">
    <property type="component" value="Unassembled WGS sequence"/>
</dbReference>
<dbReference type="SMART" id="SM00487">
    <property type="entry name" value="DEXDc"/>
    <property type="match status" value="1"/>
</dbReference>
<gene>
    <name evidence="3" type="ORF">HaLaN_27241</name>
</gene>
<dbReference type="GO" id="GO:0005737">
    <property type="term" value="C:cytoplasm"/>
    <property type="evidence" value="ECO:0007669"/>
    <property type="project" value="TreeGrafter"/>
</dbReference>
<dbReference type="PANTHER" id="PTHR13710:SF155">
    <property type="entry name" value="ATP-DEPENDENT DNA HELICASE Q-LIKE 3"/>
    <property type="match status" value="1"/>
</dbReference>
<dbReference type="InterPro" id="IPR027417">
    <property type="entry name" value="P-loop_NTPase"/>
</dbReference>
<dbReference type="Pfam" id="PF00270">
    <property type="entry name" value="DEAD"/>
    <property type="match status" value="1"/>
</dbReference>
<accession>A0A6A0A967</accession>
<reference evidence="3 4" key="1">
    <citation type="submission" date="2020-02" db="EMBL/GenBank/DDBJ databases">
        <title>Draft genome sequence of Haematococcus lacustris strain NIES-144.</title>
        <authorList>
            <person name="Morimoto D."/>
            <person name="Nakagawa S."/>
            <person name="Yoshida T."/>
            <person name="Sawayama S."/>
        </authorList>
    </citation>
    <scope>NUCLEOTIDE SEQUENCE [LARGE SCALE GENOMIC DNA]</scope>
    <source>
        <strain evidence="3 4">NIES-144</strain>
    </source>
</reference>
<keyword evidence="4" id="KW-1185">Reference proteome</keyword>
<dbReference type="EMBL" id="BLLF01003999">
    <property type="protein sequence ID" value="GFH28704.1"/>
    <property type="molecule type" value="Genomic_DNA"/>
</dbReference>
<feature type="domain" description="Helicase ATP-binding" evidence="2">
    <location>
        <begin position="33"/>
        <end position="236"/>
    </location>
</feature>
<dbReference type="SUPFAM" id="SSF52540">
    <property type="entry name" value="P-loop containing nucleoside triphosphate hydrolases"/>
    <property type="match status" value="1"/>
</dbReference>
<dbReference type="GO" id="GO:0009378">
    <property type="term" value="F:four-way junction helicase activity"/>
    <property type="evidence" value="ECO:0007669"/>
    <property type="project" value="TreeGrafter"/>
</dbReference>
<dbReference type="PROSITE" id="PS51192">
    <property type="entry name" value="HELICASE_ATP_BIND_1"/>
    <property type="match status" value="1"/>
</dbReference>
<dbReference type="CDD" id="cd17920">
    <property type="entry name" value="DEXHc_RecQ"/>
    <property type="match status" value="1"/>
</dbReference>
<dbReference type="InterPro" id="IPR011545">
    <property type="entry name" value="DEAD/DEAH_box_helicase_dom"/>
</dbReference>
<evidence type="ECO:0000256" key="1">
    <source>
        <dbReference type="ARBA" id="ARBA00005446"/>
    </source>
</evidence>
<dbReference type="InterPro" id="IPR014001">
    <property type="entry name" value="Helicase_ATP-bd"/>
</dbReference>
<organism evidence="3 4">
    <name type="scientific">Haematococcus lacustris</name>
    <name type="common">Green alga</name>
    <name type="synonym">Haematococcus pluvialis</name>
    <dbReference type="NCBI Taxonomy" id="44745"/>
    <lineage>
        <taxon>Eukaryota</taxon>
        <taxon>Viridiplantae</taxon>
        <taxon>Chlorophyta</taxon>
        <taxon>core chlorophytes</taxon>
        <taxon>Chlorophyceae</taxon>
        <taxon>CS clade</taxon>
        <taxon>Chlamydomonadales</taxon>
        <taxon>Haematococcaceae</taxon>
        <taxon>Haematococcus</taxon>
    </lineage>
</organism>
<dbReference type="AlphaFoldDB" id="A0A6A0A967"/>
<sequence length="289" mass="32251">MVGEQMNEVPRMLAVLKEHFQLPGFRNNQLQAINATLQGVDSIVILPTGAGKAGLHAMQRSLSYMTNSRSAKRLVLALQSLTFQFPPHMRDPAFTVIISPLLALMKDQMEKCLDRGVEAVMFNSDCSEEQKCKIVSELAASEGPCFKLLYTTPESLRQPRLRDALKEAYLQGSLLSFAIDEAHCVSEWGHDFRPAYLELATLRADFPSTPIAALTASCTAAVQRSIREVLQLRTPQVIKASFNRPNMRWVGGLDLQSSSICPPHLLFQYHLACIQWPWSALTYSPLVPH</sequence>
<dbReference type="GO" id="GO:0043138">
    <property type="term" value="F:3'-5' DNA helicase activity"/>
    <property type="evidence" value="ECO:0007669"/>
    <property type="project" value="TreeGrafter"/>
</dbReference>
<name>A0A6A0A967_HAELA</name>
<evidence type="ECO:0000313" key="4">
    <source>
        <dbReference type="Proteomes" id="UP000485058"/>
    </source>
</evidence>
<dbReference type="GO" id="GO:0005524">
    <property type="term" value="F:ATP binding"/>
    <property type="evidence" value="ECO:0007669"/>
    <property type="project" value="InterPro"/>
</dbReference>
<protein>
    <recommendedName>
        <fullName evidence="2">Helicase ATP-binding domain-containing protein</fullName>
    </recommendedName>
</protein>
<dbReference type="GO" id="GO:0003676">
    <property type="term" value="F:nucleic acid binding"/>
    <property type="evidence" value="ECO:0007669"/>
    <property type="project" value="InterPro"/>
</dbReference>
<dbReference type="GO" id="GO:0000724">
    <property type="term" value="P:double-strand break repair via homologous recombination"/>
    <property type="evidence" value="ECO:0007669"/>
    <property type="project" value="TreeGrafter"/>
</dbReference>
<comment type="similarity">
    <text evidence="1">Belongs to the helicase family. RecQ subfamily.</text>
</comment>
<evidence type="ECO:0000259" key="2">
    <source>
        <dbReference type="PROSITE" id="PS51192"/>
    </source>
</evidence>
<dbReference type="GO" id="GO:0005694">
    <property type="term" value="C:chromosome"/>
    <property type="evidence" value="ECO:0007669"/>
    <property type="project" value="TreeGrafter"/>
</dbReference>
<evidence type="ECO:0000313" key="3">
    <source>
        <dbReference type="EMBL" id="GFH28704.1"/>
    </source>
</evidence>
<comment type="caution">
    <text evidence="3">The sequence shown here is derived from an EMBL/GenBank/DDBJ whole genome shotgun (WGS) entry which is preliminary data.</text>
</comment>
<dbReference type="Gene3D" id="3.40.50.300">
    <property type="entry name" value="P-loop containing nucleotide triphosphate hydrolases"/>
    <property type="match status" value="2"/>
</dbReference>
<dbReference type="PANTHER" id="PTHR13710">
    <property type="entry name" value="DNA HELICASE RECQ FAMILY MEMBER"/>
    <property type="match status" value="1"/>
</dbReference>
<proteinExistence type="inferred from homology"/>